<dbReference type="PANTHER" id="PTHR43646:SF3">
    <property type="entry name" value="SLR1566 PROTEIN"/>
    <property type="match status" value="1"/>
</dbReference>
<organism evidence="3 4">
    <name type="scientific">Staphylococcus borealis</name>
    <dbReference type="NCBI Taxonomy" id="2742203"/>
    <lineage>
        <taxon>Bacteria</taxon>
        <taxon>Bacillati</taxon>
        <taxon>Bacillota</taxon>
        <taxon>Bacilli</taxon>
        <taxon>Bacillales</taxon>
        <taxon>Staphylococcaceae</taxon>
        <taxon>Staphylococcus</taxon>
    </lineage>
</organism>
<name>A0ABX2LKP5_9STAP</name>
<comment type="caution">
    <text evidence="3">The sequence shown here is derived from an EMBL/GenBank/DDBJ whole genome shotgun (WGS) entry which is preliminary data.</text>
</comment>
<feature type="transmembrane region" description="Helical" evidence="1">
    <location>
        <begin position="333"/>
        <end position="353"/>
    </location>
</feature>
<reference evidence="3 4" key="1">
    <citation type="submission" date="2020-06" db="EMBL/GenBank/DDBJ databases">
        <title>Staphylococcus borealis sp. nov. -A novel member of the Staphylococcaceae family isolated from skin and blood in humans.</title>
        <authorList>
            <person name="Pain M."/>
            <person name="Wolden R."/>
            <person name="Jaen-Luchoro D."/>
            <person name="Salva-Serra F."/>
            <person name="Iglesias B.P."/>
            <person name="Karlsson R."/>
            <person name="Klingenberg C."/>
            <person name="Cavanagh J.P."/>
        </authorList>
    </citation>
    <scope>NUCLEOTIDE SEQUENCE [LARGE SCALE GENOMIC DNA]</scope>
    <source>
        <strain evidence="3 4">58-22</strain>
    </source>
</reference>
<dbReference type="Pfam" id="PF00535">
    <property type="entry name" value="Glycos_transf_2"/>
    <property type="match status" value="1"/>
</dbReference>
<dbReference type="RefSeq" id="WP_053028863.1">
    <property type="nucleotide sequence ID" value="NZ_CUEE01000001.1"/>
</dbReference>
<keyword evidence="4" id="KW-1185">Reference proteome</keyword>
<keyword evidence="1" id="KW-0812">Transmembrane</keyword>
<evidence type="ECO:0000313" key="4">
    <source>
        <dbReference type="Proteomes" id="UP000610527"/>
    </source>
</evidence>
<dbReference type="PANTHER" id="PTHR43646">
    <property type="entry name" value="GLYCOSYLTRANSFERASE"/>
    <property type="match status" value="1"/>
</dbReference>
<gene>
    <name evidence="3" type="ORF">HUN84_01920</name>
</gene>
<keyword evidence="1" id="KW-0472">Membrane</keyword>
<accession>A0ABX2LKP5</accession>
<dbReference type="GeneID" id="74185352"/>
<feature type="transmembrane region" description="Helical" evidence="1">
    <location>
        <begin position="280"/>
        <end position="303"/>
    </location>
</feature>
<dbReference type="InterPro" id="IPR001173">
    <property type="entry name" value="Glyco_trans_2-like"/>
</dbReference>
<evidence type="ECO:0000259" key="2">
    <source>
        <dbReference type="Pfam" id="PF00535"/>
    </source>
</evidence>
<dbReference type="CDD" id="cd00761">
    <property type="entry name" value="Glyco_tranf_GTA_type"/>
    <property type="match status" value="1"/>
</dbReference>
<dbReference type="Proteomes" id="UP000610527">
    <property type="component" value="Unassembled WGS sequence"/>
</dbReference>
<evidence type="ECO:0000313" key="3">
    <source>
        <dbReference type="EMBL" id="NUI81519.1"/>
    </source>
</evidence>
<dbReference type="SUPFAM" id="SSF53448">
    <property type="entry name" value="Nucleotide-diphospho-sugar transferases"/>
    <property type="match status" value="1"/>
</dbReference>
<protein>
    <submittedName>
        <fullName evidence="3">Glycosyltransferase family 2 protein</fullName>
    </submittedName>
</protein>
<proteinExistence type="predicted"/>
<evidence type="ECO:0000256" key="1">
    <source>
        <dbReference type="SAM" id="Phobius"/>
    </source>
</evidence>
<feature type="domain" description="Glycosyltransferase 2-like" evidence="2">
    <location>
        <begin position="44"/>
        <end position="163"/>
    </location>
</feature>
<dbReference type="InterPro" id="IPR029044">
    <property type="entry name" value="Nucleotide-diphossugar_trans"/>
</dbReference>
<dbReference type="EMBL" id="JABVEG010000001">
    <property type="protein sequence ID" value="NUI81519.1"/>
    <property type="molecule type" value="Genomic_DNA"/>
</dbReference>
<sequence length="375" mass="42404">MTKLAALLHGSIGLSLVSGYLMYNRRHLLSFDKTHIGDFRQSISVVIPARNEAKRLPKLLHSLSQQSLQVECIVMDDDSNDSTAEIARKMGANVYNVTYDSHEPTWVGKSYACYQGVDHTTSDIIVFMDADVTLQNDDALEAMIQTYAQQHYRGLLSIQPYHSVRKPYEHLSAVFNLMTIVGTNTFSTLAKAKGDALAFGPVTVMNKADYIKTQGHKNAASQIIEGFALGKAFQRCQLPVTQFEGQGYVNFRMYESGVQTLVEGWTKHLAVGASSTQPHIMMLIMLWMIGSITSFSAFILSLFKQGLSFRRALLSYGLYTLQFSRLHRRVGNFSLLVLICHPILFLVFILIFINSFRHIHYTKQVKWKGRRFNIK</sequence>
<keyword evidence="1" id="KW-1133">Transmembrane helix</keyword>
<dbReference type="Gene3D" id="3.90.550.10">
    <property type="entry name" value="Spore Coat Polysaccharide Biosynthesis Protein SpsA, Chain A"/>
    <property type="match status" value="1"/>
</dbReference>